<evidence type="ECO:0000259" key="1">
    <source>
        <dbReference type="Pfam" id="PF01323"/>
    </source>
</evidence>
<dbReference type="SUPFAM" id="SSF52833">
    <property type="entry name" value="Thioredoxin-like"/>
    <property type="match status" value="1"/>
</dbReference>
<dbReference type="PANTHER" id="PTHR13887">
    <property type="entry name" value="GLUTATHIONE S-TRANSFERASE KAPPA"/>
    <property type="match status" value="1"/>
</dbReference>
<dbReference type="Gene3D" id="3.40.30.10">
    <property type="entry name" value="Glutaredoxin"/>
    <property type="match status" value="1"/>
</dbReference>
<keyword evidence="3" id="KW-1185">Reference proteome</keyword>
<proteinExistence type="predicted"/>
<protein>
    <submittedName>
        <fullName evidence="2">DsbA family protein</fullName>
    </submittedName>
</protein>
<gene>
    <name evidence="2" type="ORF">LVJ94_41810</name>
</gene>
<reference evidence="2" key="1">
    <citation type="submission" date="2021-12" db="EMBL/GenBank/DDBJ databases">
        <title>Discovery of the Pendulisporaceae a myxobacterial family with distinct sporulation behavior and unique specialized metabolism.</title>
        <authorList>
            <person name="Garcia R."/>
            <person name="Popoff A."/>
            <person name="Bader C.D."/>
            <person name="Loehr J."/>
            <person name="Walesch S."/>
            <person name="Walt C."/>
            <person name="Boldt J."/>
            <person name="Bunk B."/>
            <person name="Haeckl F.J.F.P.J."/>
            <person name="Gunesch A.P."/>
            <person name="Birkelbach J."/>
            <person name="Nuebel U."/>
            <person name="Pietschmann T."/>
            <person name="Bach T."/>
            <person name="Mueller R."/>
        </authorList>
    </citation>
    <scope>NUCLEOTIDE SEQUENCE</scope>
    <source>
        <strain evidence="2">MSr11367</strain>
    </source>
</reference>
<organism evidence="2 3">
    <name type="scientific">Pendulispora rubella</name>
    <dbReference type="NCBI Taxonomy" id="2741070"/>
    <lineage>
        <taxon>Bacteria</taxon>
        <taxon>Pseudomonadati</taxon>
        <taxon>Myxococcota</taxon>
        <taxon>Myxococcia</taxon>
        <taxon>Myxococcales</taxon>
        <taxon>Sorangiineae</taxon>
        <taxon>Pendulisporaceae</taxon>
        <taxon>Pendulispora</taxon>
    </lineage>
</organism>
<dbReference type="Pfam" id="PF01323">
    <property type="entry name" value="DSBA"/>
    <property type="match status" value="1"/>
</dbReference>
<evidence type="ECO:0000313" key="2">
    <source>
        <dbReference type="EMBL" id="WXB03429.1"/>
    </source>
</evidence>
<dbReference type="InterPro" id="IPR036249">
    <property type="entry name" value="Thioredoxin-like_sf"/>
</dbReference>
<accession>A0ABZ2KXK6</accession>
<dbReference type="PANTHER" id="PTHR13887:SF41">
    <property type="entry name" value="THIOREDOXIN SUPERFAMILY PROTEIN"/>
    <property type="match status" value="1"/>
</dbReference>
<feature type="domain" description="DSBA-like thioredoxin" evidence="1">
    <location>
        <begin position="11"/>
        <end position="200"/>
    </location>
</feature>
<evidence type="ECO:0000313" key="3">
    <source>
        <dbReference type="Proteomes" id="UP001374803"/>
    </source>
</evidence>
<sequence>MKLQQQNSRRVELFLDLTCIHSYIGFTRFERAADRYRKGGGELVVVFRPFEVAPYASVVGEPLRDVHRRHFGDNAARLVNKMAIVGAQEGLPFNFAQAVHVRTFDAHRVLAAAAHQGRGELMAERLFRAYLIEGQNIGHRATLARLATEVGVTISDGGVMELEAELARVLQMGIRSVPVVRFSDGLTLLGSQSESAYLEALHAPAVA</sequence>
<dbReference type="Proteomes" id="UP001374803">
    <property type="component" value="Chromosome"/>
</dbReference>
<dbReference type="RefSeq" id="WP_394833059.1">
    <property type="nucleotide sequence ID" value="NZ_CP089929.1"/>
</dbReference>
<dbReference type="EMBL" id="CP089983">
    <property type="protein sequence ID" value="WXB03429.1"/>
    <property type="molecule type" value="Genomic_DNA"/>
</dbReference>
<name>A0ABZ2KXK6_9BACT</name>
<dbReference type="InterPro" id="IPR001853">
    <property type="entry name" value="DSBA-like_thioredoxin_dom"/>
</dbReference>